<dbReference type="Proteomes" id="UP000027222">
    <property type="component" value="Unassembled WGS sequence"/>
</dbReference>
<evidence type="ECO:0008006" key="3">
    <source>
        <dbReference type="Google" id="ProtNLM"/>
    </source>
</evidence>
<dbReference type="InterPro" id="IPR032675">
    <property type="entry name" value="LRR_dom_sf"/>
</dbReference>
<organism evidence="1 2">
    <name type="scientific">Galerina marginata (strain CBS 339.88)</name>
    <dbReference type="NCBI Taxonomy" id="685588"/>
    <lineage>
        <taxon>Eukaryota</taxon>
        <taxon>Fungi</taxon>
        <taxon>Dikarya</taxon>
        <taxon>Basidiomycota</taxon>
        <taxon>Agaricomycotina</taxon>
        <taxon>Agaricomycetes</taxon>
        <taxon>Agaricomycetidae</taxon>
        <taxon>Agaricales</taxon>
        <taxon>Agaricineae</taxon>
        <taxon>Strophariaceae</taxon>
        <taxon>Galerina</taxon>
    </lineage>
</organism>
<reference evidence="2" key="1">
    <citation type="journal article" date="2014" name="Proc. Natl. Acad. Sci. U.S.A.">
        <title>Extensive sampling of basidiomycete genomes demonstrates inadequacy of the white-rot/brown-rot paradigm for wood decay fungi.</title>
        <authorList>
            <person name="Riley R."/>
            <person name="Salamov A.A."/>
            <person name="Brown D.W."/>
            <person name="Nagy L.G."/>
            <person name="Floudas D."/>
            <person name="Held B.W."/>
            <person name="Levasseur A."/>
            <person name="Lombard V."/>
            <person name="Morin E."/>
            <person name="Otillar R."/>
            <person name="Lindquist E.A."/>
            <person name="Sun H."/>
            <person name="LaButti K.M."/>
            <person name="Schmutz J."/>
            <person name="Jabbour D."/>
            <person name="Luo H."/>
            <person name="Baker S.E."/>
            <person name="Pisabarro A.G."/>
            <person name="Walton J.D."/>
            <person name="Blanchette R.A."/>
            <person name="Henrissat B."/>
            <person name="Martin F."/>
            <person name="Cullen D."/>
            <person name="Hibbett D.S."/>
            <person name="Grigoriev I.V."/>
        </authorList>
    </citation>
    <scope>NUCLEOTIDE SEQUENCE [LARGE SCALE GENOMIC DNA]</scope>
    <source>
        <strain evidence="2">CBS 339.88</strain>
    </source>
</reference>
<accession>A0A067SRZ7</accession>
<proteinExistence type="predicted"/>
<dbReference type="Gene3D" id="3.80.10.10">
    <property type="entry name" value="Ribonuclease Inhibitor"/>
    <property type="match status" value="1"/>
</dbReference>
<dbReference type="SUPFAM" id="SSF52047">
    <property type="entry name" value="RNI-like"/>
    <property type="match status" value="1"/>
</dbReference>
<name>A0A067SRZ7_GALM3</name>
<evidence type="ECO:0000313" key="2">
    <source>
        <dbReference type="Proteomes" id="UP000027222"/>
    </source>
</evidence>
<dbReference type="HOGENOM" id="CLU_028894_0_0_1"/>
<protein>
    <recommendedName>
        <fullName evidence="3">F-box domain-containing protein</fullName>
    </recommendedName>
</protein>
<dbReference type="EMBL" id="KL142387">
    <property type="protein sequence ID" value="KDR72827.1"/>
    <property type="molecule type" value="Genomic_DNA"/>
</dbReference>
<sequence>MAAPDLPIELWLEILQYLPRSALHGMLGLSRVLFEVVMNDLYEEIRFISDDKAMLKTFDQMKFAGIASRVRRLLIQPAFLPALEERTGLLPKVQDRLSSRWWFNKPLRISPARPVVTFNPLGTPEELEVSRNKALRAATGALALCHNLQTVTIVLYDHTATPQFNLFLDSLWQSPTIGVSNLRSLSIRTTPAKLPRLLLPLVESSKMFVNLEEVTFDITPSRLELAGNDHNRAVDALKSFFKAFGNNLIAVNLSSTRLHLVESVLGSMQPLLRLRKFELLTSLSSKQRWQPENISKFIANHASVLEHLTIKPYARRTVYHESDITYARWINPGINDATRPSAFAGVVFPKLKSLDVGLRDPSETAPYTWPPALPSRSHSSLLPNPSIFAPNITSLTLTDVSLSFPRIRDLVNQLAEDRSGGRILEKLNIMVETLTPPVFDILASKLPHLRMLTMDFNIISDLEEVRTYREPDRSLEFRELIRARRYPRWKLQYLRLTSVGFQCSARHPQPTDMGVVAESLPSGVELDSSYDCYCHMALDSPVFNRHMIHHH</sequence>
<gene>
    <name evidence="1" type="ORF">GALMADRAFT_142557</name>
</gene>
<dbReference type="AlphaFoldDB" id="A0A067SRZ7"/>
<dbReference type="OrthoDB" id="3049838at2759"/>
<evidence type="ECO:0000313" key="1">
    <source>
        <dbReference type="EMBL" id="KDR72827.1"/>
    </source>
</evidence>
<keyword evidence="2" id="KW-1185">Reference proteome</keyword>